<proteinExistence type="predicted"/>
<keyword evidence="3" id="KW-1185">Reference proteome</keyword>
<name>A0A8K0KCP8_LADFU</name>
<organism evidence="2 3">
    <name type="scientific">Ladona fulva</name>
    <name type="common">Scarce chaser dragonfly</name>
    <name type="synonym">Libellula fulva</name>
    <dbReference type="NCBI Taxonomy" id="123851"/>
    <lineage>
        <taxon>Eukaryota</taxon>
        <taxon>Metazoa</taxon>
        <taxon>Ecdysozoa</taxon>
        <taxon>Arthropoda</taxon>
        <taxon>Hexapoda</taxon>
        <taxon>Insecta</taxon>
        <taxon>Pterygota</taxon>
        <taxon>Palaeoptera</taxon>
        <taxon>Odonata</taxon>
        <taxon>Epiprocta</taxon>
        <taxon>Anisoptera</taxon>
        <taxon>Libelluloidea</taxon>
        <taxon>Libellulidae</taxon>
        <taxon>Ladona</taxon>
    </lineage>
</organism>
<dbReference type="AlphaFoldDB" id="A0A8K0KCP8"/>
<evidence type="ECO:0000313" key="3">
    <source>
        <dbReference type="Proteomes" id="UP000792457"/>
    </source>
</evidence>
<keyword evidence="1" id="KW-0175">Coiled coil</keyword>
<comment type="caution">
    <text evidence="2">The sequence shown here is derived from an EMBL/GenBank/DDBJ whole genome shotgun (WGS) entry which is preliminary data.</text>
</comment>
<reference evidence="2" key="1">
    <citation type="submission" date="2013-04" db="EMBL/GenBank/DDBJ databases">
        <authorList>
            <person name="Qu J."/>
            <person name="Murali S.C."/>
            <person name="Bandaranaike D."/>
            <person name="Bellair M."/>
            <person name="Blankenburg K."/>
            <person name="Chao H."/>
            <person name="Dinh H."/>
            <person name="Doddapaneni H."/>
            <person name="Downs B."/>
            <person name="Dugan-Rocha S."/>
            <person name="Elkadiri S."/>
            <person name="Gnanaolivu R.D."/>
            <person name="Hernandez B."/>
            <person name="Javaid M."/>
            <person name="Jayaseelan J.C."/>
            <person name="Lee S."/>
            <person name="Li M."/>
            <person name="Ming W."/>
            <person name="Munidasa M."/>
            <person name="Muniz J."/>
            <person name="Nguyen L."/>
            <person name="Ongeri F."/>
            <person name="Osuji N."/>
            <person name="Pu L.-L."/>
            <person name="Puazo M."/>
            <person name="Qu C."/>
            <person name="Quiroz J."/>
            <person name="Raj R."/>
            <person name="Weissenberger G."/>
            <person name="Xin Y."/>
            <person name="Zou X."/>
            <person name="Han Y."/>
            <person name="Richards S."/>
            <person name="Worley K."/>
            <person name="Muzny D."/>
            <person name="Gibbs R."/>
        </authorList>
    </citation>
    <scope>NUCLEOTIDE SEQUENCE</scope>
    <source>
        <strain evidence="2">Sampled in the wild</strain>
    </source>
</reference>
<protein>
    <submittedName>
        <fullName evidence="2">Uncharacterized protein</fullName>
    </submittedName>
</protein>
<dbReference type="EMBL" id="KZ308568">
    <property type="protein sequence ID" value="KAG8231686.1"/>
    <property type="molecule type" value="Genomic_DNA"/>
</dbReference>
<evidence type="ECO:0000313" key="2">
    <source>
        <dbReference type="EMBL" id="KAG8231686.1"/>
    </source>
</evidence>
<evidence type="ECO:0000256" key="1">
    <source>
        <dbReference type="SAM" id="Coils"/>
    </source>
</evidence>
<dbReference type="Proteomes" id="UP000792457">
    <property type="component" value="Unassembled WGS sequence"/>
</dbReference>
<sequence>MYEGVFRTPLACHEHSLLVYPRLPSSELQTRWDSLETGLFNGDISEKEYSVALEDIFREAGYLLPLVNGEMVALRSDRTINHSPSGVNYGLSHCQAEINLLQQQLEEMRKELQKMKMEQKNSVT</sequence>
<feature type="coiled-coil region" evidence="1">
    <location>
        <begin position="91"/>
        <end position="122"/>
    </location>
</feature>
<accession>A0A8K0KCP8</accession>
<reference evidence="2" key="2">
    <citation type="submission" date="2017-10" db="EMBL/GenBank/DDBJ databases">
        <title>Ladona fulva Genome sequencing and assembly.</title>
        <authorList>
            <person name="Murali S."/>
            <person name="Richards S."/>
            <person name="Bandaranaike D."/>
            <person name="Bellair M."/>
            <person name="Blankenburg K."/>
            <person name="Chao H."/>
            <person name="Dinh H."/>
            <person name="Doddapaneni H."/>
            <person name="Dugan-Rocha S."/>
            <person name="Elkadiri S."/>
            <person name="Gnanaolivu R."/>
            <person name="Hernandez B."/>
            <person name="Skinner E."/>
            <person name="Javaid M."/>
            <person name="Lee S."/>
            <person name="Li M."/>
            <person name="Ming W."/>
            <person name="Munidasa M."/>
            <person name="Muniz J."/>
            <person name="Nguyen L."/>
            <person name="Hughes D."/>
            <person name="Osuji N."/>
            <person name="Pu L.-L."/>
            <person name="Puazo M."/>
            <person name="Qu C."/>
            <person name="Quiroz J."/>
            <person name="Raj R."/>
            <person name="Weissenberger G."/>
            <person name="Xin Y."/>
            <person name="Zou X."/>
            <person name="Han Y."/>
            <person name="Worley K."/>
            <person name="Muzny D."/>
            <person name="Gibbs R."/>
        </authorList>
    </citation>
    <scope>NUCLEOTIDE SEQUENCE</scope>
    <source>
        <strain evidence="2">Sampled in the wild</strain>
    </source>
</reference>
<gene>
    <name evidence="2" type="ORF">J437_LFUL007461</name>
</gene>